<dbReference type="InterPro" id="IPR023206">
    <property type="entry name" value="Bifunctional_P450_P450_red"/>
</dbReference>
<feature type="domain" description="Flavodoxin-like" evidence="23">
    <location>
        <begin position="548"/>
        <end position="690"/>
    </location>
</feature>
<dbReference type="Gene3D" id="3.40.50.360">
    <property type="match status" value="1"/>
</dbReference>
<protein>
    <recommendedName>
        <fullName evidence="20">Bifunctional cytochrome P450/NADPH--P450 reductase</fullName>
    </recommendedName>
    <domain>
        <recommendedName>
            <fullName evidence="20">Cytochrome P450</fullName>
            <ecNumber evidence="20">1.14.14.1</ecNumber>
        </recommendedName>
    </domain>
    <domain>
        <recommendedName>
            <fullName evidence="20">NADPH--cytochrome P450 reductase</fullName>
            <ecNumber evidence="20">1.6.2.4</ecNumber>
        </recommendedName>
    </domain>
</protein>
<dbReference type="InterPro" id="IPR008254">
    <property type="entry name" value="Flavodoxin/NO_synth"/>
</dbReference>
<organism evidence="25 26">
    <name type="scientific">Penicillium bovifimosum</name>
    <dbReference type="NCBI Taxonomy" id="126998"/>
    <lineage>
        <taxon>Eukaryota</taxon>
        <taxon>Fungi</taxon>
        <taxon>Dikarya</taxon>
        <taxon>Ascomycota</taxon>
        <taxon>Pezizomycotina</taxon>
        <taxon>Eurotiomycetes</taxon>
        <taxon>Eurotiomycetidae</taxon>
        <taxon>Eurotiales</taxon>
        <taxon>Aspergillaceae</taxon>
        <taxon>Penicillium</taxon>
    </lineage>
</organism>
<gene>
    <name evidence="25" type="ORF">N7515_007900</name>
</gene>
<dbReference type="GO" id="GO:0050660">
    <property type="term" value="F:flavin adenine dinucleotide binding"/>
    <property type="evidence" value="ECO:0007669"/>
    <property type="project" value="TreeGrafter"/>
</dbReference>
<dbReference type="Gene3D" id="2.40.30.10">
    <property type="entry name" value="Translation factors"/>
    <property type="match status" value="1"/>
</dbReference>
<dbReference type="RefSeq" id="XP_056518474.1">
    <property type="nucleotide sequence ID" value="XM_056668644.1"/>
</dbReference>
<keyword evidence="11 20" id="KW-0560">Oxidoreductase</keyword>
<comment type="catalytic activity">
    <reaction evidence="14 20">
        <text>an organic molecule + reduced [NADPH--hemoprotein reductase] + O2 = an alcohol + oxidized [NADPH--hemoprotein reductase] + H2O + H(+)</text>
        <dbReference type="Rhea" id="RHEA:17149"/>
        <dbReference type="Rhea" id="RHEA-COMP:11964"/>
        <dbReference type="Rhea" id="RHEA-COMP:11965"/>
        <dbReference type="ChEBI" id="CHEBI:15377"/>
        <dbReference type="ChEBI" id="CHEBI:15378"/>
        <dbReference type="ChEBI" id="CHEBI:15379"/>
        <dbReference type="ChEBI" id="CHEBI:30879"/>
        <dbReference type="ChEBI" id="CHEBI:57618"/>
        <dbReference type="ChEBI" id="CHEBI:58210"/>
        <dbReference type="ChEBI" id="CHEBI:142491"/>
        <dbReference type="EC" id="1.14.14.1"/>
    </reaction>
</comment>
<evidence type="ECO:0000256" key="8">
    <source>
        <dbReference type="ARBA" id="ARBA00022827"/>
    </source>
</evidence>
<accession>A0A9W9KWV0</accession>
<evidence type="ECO:0000256" key="12">
    <source>
        <dbReference type="ARBA" id="ARBA00023004"/>
    </source>
</evidence>
<comment type="catalytic activity">
    <reaction evidence="16">
        <text>dodecan-1-ol + reduced [NADPH--hemoprotein reductase] + O2 = 1,5-dodecanediol + oxidized [NADPH--hemoprotein reductase] + H2O + H(+)</text>
        <dbReference type="Rhea" id="RHEA:76759"/>
        <dbReference type="Rhea" id="RHEA-COMP:11964"/>
        <dbReference type="Rhea" id="RHEA-COMP:11965"/>
        <dbReference type="ChEBI" id="CHEBI:15377"/>
        <dbReference type="ChEBI" id="CHEBI:15378"/>
        <dbReference type="ChEBI" id="CHEBI:15379"/>
        <dbReference type="ChEBI" id="CHEBI:28878"/>
        <dbReference type="ChEBI" id="CHEBI:57618"/>
        <dbReference type="ChEBI" id="CHEBI:58210"/>
        <dbReference type="ChEBI" id="CHEBI:195414"/>
    </reaction>
    <physiologicalReaction direction="left-to-right" evidence="16">
        <dbReference type="Rhea" id="RHEA:76760"/>
    </physiologicalReaction>
</comment>
<dbReference type="InterPro" id="IPR001433">
    <property type="entry name" value="OxRdtase_FAD/NAD-bd"/>
</dbReference>
<dbReference type="GO" id="GO:0070330">
    <property type="term" value="F:aromatase activity"/>
    <property type="evidence" value="ECO:0007669"/>
    <property type="project" value="UniProtKB-UniRule"/>
</dbReference>
<dbReference type="Gene3D" id="1.20.990.10">
    <property type="entry name" value="NADPH-cytochrome p450 Reductase, Chain A, domain 3"/>
    <property type="match status" value="1"/>
</dbReference>
<dbReference type="EMBL" id="JAPQKL010000006">
    <property type="protein sequence ID" value="KAJ5124075.1"/>
    <property type="molecule type" value="Genomic_DNA"/>
</dbReference>
<dbReference type="GO" id="GO:0003958">
    <property type="term" value="F:NADPH-hemoprotein reductase activity"/>
    <property type="evidence" value="ECO:0007669"/>
    <property type="project" value="UniProtKB-UniRule"/>
</dbReference>
<dbReference type="SUPFAM" id="SSF52218">
    <property type="entry name" value="Flavoproteins"/>
    <property type="match status" value="1"/>
</dbReference>
<dbReference type="Pfam" id="PF00667">
    <property type="entry name" value="FAD_binding_1"/>
    <property type="match status" value="1"/>
</dbReference>
<dbReference type="Pfam" id="PF00258">
    <property type="entry name" value="Flavodoxin_1"/>
    <property type="match status" value="1"/>
</dbReference>
<evidence type="ECO:0000256" key="14">
    <source>
        <dbReference type="ARBA" id="ARBA00047827"/>
    </source>
</evidence>
<keyword evidence="26" id="KW-1185">Reference proteome</keyword>
<keyword evidence="9 20" id="KW-0521">NADP</keyword>
<reference evidence="25" key="1">
    <citation type="submission" date="2022-11" db="EMBL/GenBank/DDBJ databases">
        <authorList>
            <person name="Petersen C."/>
        </authorList>
    </citation>
    <scope>NUCLEOTIDE SEQUENCE</scope>
    <source>
        <strain evidence="25">IBT 22155</strain>
    </source>
</reference>
<dbReference type="GO" id="GO:0010181">
    <property type="term" value="F:FMN binding"/>
    <property type="evidence" value="ECO:0007669"/>
    <property type="project" value="UniProtKB-UniRule"/>
</dbReference>
<proteinExistence type="inferred from homology"/>
<keyword evidence="5 20" id="KW-0285">Flavoprotein</keyword>
<dbReference type="InterPro" id="IPR017938">
    <property type="entry name" value="Riboflavin_synthase-like_b-brl"/>
</dbReference>
<dbReference type="GO" id="GO:0020037">
    <property type="term" value="F:heme binding"/>
    <property type="evidence" value="ECO:0007669"/>
    <property type="project" value="UniProtKB-UniRule"/>
</dbReference>
<comment type="similarity">
    <text evidence="2 20">In the N-terminal section; belongs to the cytochrome P450 family.</text>
</comment>
<evidence type="ECO:0000256" key="9">
    <source>
        <dbReference type="ARBA" id="ARBA00022857"/>
    </source>
</evidence>
<feature type="binding site" description="axial binding residue" evidence="21">
    <location>
        <position position="454"/>
    </location>
    <ligand>
        <name>heme</name>
        <dbReference type="ChEBI" id="CHEBI:30413"/>
    </ligand>
    <ligandPart>
        <name>Fe</name>
        <dbReference type="ChEBI" id="CHEBI:18248"/>
    </ligandPart>
</feature>
<dbReference type="EC" id="1.14.14.1" evidence="20"/>
<dbReference type="Gene3D" id="3.40.50.80">
    <property type="entry name" value="Nucleotide-binding domain of ferredoxin-NADP reductase (FNR) module"/>
    <property type="match status" value="1"/>
</dbReference>
<dbReference type="AlphaFoldDB" id="A0A9W9KWV0"/>
<evidence type="ECO:0000256" key="3">
    <source>
        <dbReference type="ARBA" id="ARBA00022448"/>
    </source>
</evidence>
<evidence type="ECO:0000256" key="13">
    <source>
        <dbReference type="ARBA" id="ARBA00023033"/>
    </source>
</evidence>
<evidence type="ECO:0000256" key="16">
    <source>
        <dbReference type="ARBA" id="ARBA00050670"/>
    </source>
</evidence>
<comment type="catalytic activity">
    <reaction evidence="17">
        <text>dodecan-1-ol + reduced [NADPH--hemoprotein reductase] + O2 = 1,4-dodecanediol + oxidized [NADPH--hemoprotein reductase] + H2O + H(+)</text>
        <dbReference type="Rhea" id="RHEA:76763"/>
        <dbReference type="Rhea" id="RHEA-COMP:11964"/>
        <dbReference type="Rhea" id="RHEA-COMP:11965"/>
        <dbReference type="ChEBI" id="CHEBI:15377"/>
        <dbReference type="ChEBI" id="CHEBI:15378"/>
        <dbReference type="ChEBI" id="CHEBI:15379"/>
        <dbReference type="ChEBI" id="CHEBI:28878"/>
        <dbReference type="ChEBI" id="CHEBI:57618"/>
        <dbReference type="ChEBI" id="CHEBI:58210"/>
        <dbReference type="ChEBI" id="CHEBI:195422"/>
    </reaction>
    <physiologicalReaction direction="left-to-right" evidence="17">
        <dbReference type="Rhea" id="RHEA:76764"/>
    </physiologicalReaction>
</comment>
<dbReference type="InterPro" id="IPR001128">
    <property type="entry name" value="Cyt_P450"/>
</dbReference>
<evidence type="ECO:0000256" key="6">
    <source>
        <dbReference type="ARBA" id="ARBA00022643"/>
    </source>
</evidence>
<evidence type="ECO:0000256" key="21">
    <source>
        <dbReference type="PIRSR" id="PIRSR000209-1"/>
    </source>
</evidence>
<evidence type="ECO:0000256" key="17">
    <source>
        <dbReference type="ARBA" id="ARBA00050725"/>
    </source>
</evidence>
<dbReference type="PRINTS" id="PR00369">
    <property type="entry name" value="FLAVODOXIN"/>
</dbReference>
<dbReference type="Pfam" id="PF00067">
    <property type="entry name" value="p450"/>
    <property type="match status" value="1"/>
</dbReference>
<dbReference type="PROSITE" id="PS00086">
    <property type="entry name" value="CYTOCHROME_P450"/>
    <property type="match status" value="1"/>
</dbReference>
<dbReference type="InterPro" id="IPR039261">
    <property type="entry name" value="FNR_nucleotide-bd"/>
</dbReference>
<evidence type="ECO:0000256" key="5">
    <source>
        <dbReference type="ARBA" id="ARBA00022630"/>
    </source>
</evidence>
<dbReference type="PANTHER" id="PTHR19384">
    <property type="entry name" value="NITRIC OXIDE SYNTHASE-RELATED"/>
    <property type="match status" value="1"/>
</dbReference>
<feature type="region of interest" description="Disordered" evidence="22">
    <location>
        <begin position="512"/>
        <end position="545"/>
    </location>
</feature>
<evidence type="ECO:0000256" key="18">
    <source>
        <dbReference type="ARBA" id="ARBA00051516"/>
    </source>
</evidence>
<dbReference type="Pfam" id="PF00175">
    <property type="entry name" value="NAD_binding_1"/>
    <property type="match status" value="1"/>
</dbReference>
<dbReference type="OrthoDB" id="4280932at2759"/>
<feature type="domain" description="FAD-binding FR-type" evidence="24">
    <location>
        <begin position="726"/>
        <end position="962"/>
    </location>
</feature>
<evidence type="ECO:0000256" key="1">
    <source>
        <dbReference type="ARBA" id="ARBA00001971"/>
    </source>
</evidence>
<dbReference type="GO" id="GO:0005829">
    <property type="term" value="C:cytosol"/>
    <property type="evidence" value="ECO:0007669"/>
    <property type="project" value="TreeGrafter"/>
</dbReference>
<name>A0A9W9KWV0_9EURO</name>
<dbReference type="CDD" id="cd11068">
    <property type="entry name" value="CYP120A1"/>
    <property type="match status" value="1"/>
</dbReference>
<dbReference type="InterPro" id="IPR017972">
    <property type="entry name" value="Cyt_P450_CS"/>
</dbReference>
<keyword evidence="4 20" id="KW-0349">Heme</keyword>
<keyword evidence="3 20" id="KW-0813">Transport</keyword>
<comment type="cofactor">
    <cofactor evidence="20">
        <name>FAD</name>
        <dbReference type="ChEBI" id="CHEBI:57692"/>
    </cofactor>
    <cofactor evidence="20">
        <name>FMN</name>
        <dbReference type="ChEBI" id="CHEBI:58210"/>
    </cofactor>
</comment>
<keyword evidence="10 20" id="KW-0249">Electron transport</keyword>
<dbReference type="Gene3D" id="1.10.630.10">
    <property type="entry name" value="Cytochrome P450"/>
    <property type="match status" value="1"/>
</dbReference>
<dbReference type="GO" id="GO:0005506">
    <property type="term" value="F:iron ion binding"/>
    <property type="evidence" value="ECO:0007669"/>
    <property type="project" value="UniProtKB-UniRule"/>
</dbReference>
<keyword evidence="12 20" id="KW-0408">Iron</keyword>
<evidence type="ECO:0000259" key="23">
    <source>
        <dbReference type="PROSITE" id="PS50902"/>
    </source>
</evidence>
<evidence type="ECO:0000313" key="25">
    <source>
        <dbReference type="EMBL" id="KAJ5124075.1"/>
    </source>
</evidence>
<dbReference type="InterPro" id="IPR017927">
    <property type="entry name" value="FAD-bd_FR_type"/>
</dbReference>
<keyword evidence="7 20" id="KW-0479">Metal-binding</keyword>
<evidence type="ECO:0000256" key="11">
    <source>
        <dbReference type="ARBA" id="ARBA00023002"/>
    </source>
</evidence>
<dbReference type="InterPro" id="IPR003097">
    <property type="entry name" value="CysJ-like_FAD-binding"/>
</dbReference>
<dbReference type="CDD" id="cd06206">
    <property type="entry name" value="bifunctional_CYPOR"/>
    <property type="match status" value="1"/>
</dbReference>
<dbReference type="InterPro" id="IPR001709">
    <property type="entry name" value="Flavoprot_Pyr_Nucl_cyt_Rdtase"/>
</dbReference>
<feature type="region of interest" description="Disordered" evidence="22">
    <location>
        <begin position="1"/>
        <end position="24"/>
    </location>
</feature>
<dbReference type="InterPro" id="IPR001094">
    <property type="entry name" value="Flavdoxin-like"/>
</dbReference>
<dbReference type="InterPro" id="IPR023173">
    <property type="entry name" value="NADPH_Cyt_P450_Rdtase_alpha"/>
</dbReference>
<comment type="caution">
    <text evidence="25">The sequence shown here is derived from an EMBL/GenBank/DDBJ whole genome shotgun (WGS) entry which is preliminary data.</text>
</comment>
<keyword evidence="6 20" id="KW-0288">FMN</keyword>
<dbReference type="PANTHER" id="PTHR19384:SF127">
    <property type="entry name" value="BIFUNCTIONAL CYTOCHROME P450_NADPH--P450 REDUCTASE"/>
    <property type="match status" value="1"/>
</dbReference>
<dbReference type="SUPFAM" id="SSF63380">
    <property type="entry name" value="Riboflavin synthase domain-like"/>
    <property type="match status" value="1"/>
</dbReference>
<comment type="catalytic activity">
    <reaction evidence="19">
        <text>dodecan-1-ol + reduced [NADPH--hemoprotein reductase] + O2 = 1,6-dodecanediol + oxidized [NADPH--hemoprotein reductase] + H2O + H(+)</text>
        <dbReference type="Rhea" id="RHEA:76779"/>
        <dbReference type="Rhea" id="RHEA-COMP:11964"/>
        <dbReference type="Rhea" id="RHEA-COMP:11965"/>
        <dbReference type="ChEBI" id="CHEBI:15377"/>
        <dbReference type="ChEBI" id="CHEBI:15378"/>
        <dbReference type="ChEBI" id="CHEBI:15379"/>
        <dbReference type="ChEBI" id="CHEBI:28878"/>
        <dbReference type="ChEBI" id="CHEBI:57618"/>
        <dbReference type="ChEBI" id="CHEBI:58210"/>
        <dbReference type="ChEBI" id="CHEBI:195445"/>
    </reaction>
    <physiologicalReaction direction="left-to-right" evidence="19">
        <dbReference type="Rhea" id="RHEA:76780"/>
    </physiologicalReaction>
</comment>
<dbReference type="InterPro" id="IPR029039">
    <property type="entry name" value="Flavoprotein-like_sf"/>
</dbReference>
<reference evidence="25" key="2">
    <citation type="journal article" date="2023" name="IMA Fungus">
        <title>Comparative genomic study of the Penicillium genus elucidates a diverse pangenome and 15 lateral gene transfer events.</title>
        <authorList>
            <person name="Petersen C."/>
            <person name="Sorensen T."/>
            <person name="Nielsen M.R."/>
            <person name="Sondergaard T.E."/>
            <person name="Sorensen J.L."/>
            <person name="Fitzpatrick D.A."/>
            <person name="Frisvad J.C."/>
            <person name="Nielsen K.L."/>
        </authorList>
    </citation>
    <scope>NUCLEOTIDE SEQUENCE</scope>
    <source>
        <strain evidence="25">IBT 22155</strain>
    </source>
</reference>
<dbReference type="PROSITE" id="PS51384">
    <property type="entry name" value="FAD_FR"/>
    <property type="match status" value="1"/>
</dbReference>
<evidence type="ECO:0000256" key="2">
    <source>
        <dbReference type="ARBA" id="ARBA00010018"/>
    </source>
</evidence>
<dbReference type="PROSITE" id="PS50902">
    <property type="entry name" value="FLAVODOXIN_LIKE"/>
    <property type="match status" value="1"/>
</dbReference>
<evidence type="ECO:0000256" key="10">
    <source>
        <dbReference type="ARBA" id="ARBA00022982"/>
    </source>
</evidence>
<evidence type="ECO:0000259" key="24">
    <source>
        <dbReference type="PROSITE" id="PS51384"/>
    </source>
</evidence>
<dbReference type="FunFam" id="1.10.630.10:FF:000040">
    <property type="entry name" value="Bifunctional cytochrome P450/NADPH--P450 reductase"/>
    <property type="match status" value="1"/>
</dbReference>
<dbReference type="Proteomes" id="UP001149079">
    <property type="component" value="Unassembled WGS sequence"/>
</dbReference>
<dbReference type="SUPFAM" id="SSF48264">
    <property type="entry name" value="Cytochrome P450"/>
    <property type="match status" value="1"/>
</dbReference>
<comment type="cofactor">
    <cofactor evidence="1 20 21">
        <name>heme</name>
        <dbReference type="ChEBI" id="CHEBI:30413"/>
    </cofactor>
</comment>
<dbReference type="PIRSF" id="PIRSF000209">
    <property type="entry name" value="Bifunctional_P450_P450R"/>
    <property type="match status" value="1"/>
</dbReference>
<sequence length="1117" mass="126053">MAVESLSCPAHTGTEEHQHEAMACPVPKEEKNYRLQSDVKEDIDHSSLLAIPSPPHQHYFGLLGHAPDLDSVLPVRTYWMLMDQYAPIFQLDLNMPFPRVFVGSRELVNEMADDTRFTKFTHRLHREMRAVFGDGLFSAESTDKAWWKAHRLLVPAFGPVGLRKMFDDMQDISAQLVLKWDRFGPEQEIELIDDMSRLTFDTIGLCAFGYRFNEFYTEGPHPFMRQLKESIVESGKRANRPDLMNQLYFRRDEQHRQENIVKMRELCRQIIQERLENPKPEANDLLNVMLHGVDQETGEKLGLENVVFQIPTLLGGGYETTSSTLCFIYYFLCNNPDKLDKARDEVDQIVGDKVLSYDMLRKLRYLDAVMKESLRLQHPVSLLTRFATRDTVIGGKYLINKGQTVSGIWRHFHRDPEVWGADADEFRPERMLDVNFSKLPTNAWKPFGDGLRACIGRGFAEQEILINLAMVLQKFDIEKVNPEYELDLTGQMGVKPVNFKIRVRRRSHRSLTDGIPGGVAAQESAETYQTKKRQQETAPRPPKETKAVSIFFGGNQGTSESLVQGLSKVAPQFGLELDIQELDAATEGLPTDKPSIIVTPSYEGRPPDNAKKFVSWIENLVSKGQTLPGKPKFAVFGVGNSDWVHTFHRIPILIDASLEKLGAERIMEAGFANVKRDLFGPWEAWSQSLCMLLSGITLQDQSTQVGVDVHIEDGKSNTFFQLTGGEEMITGVIATNFELAGASDGPAKRHTEIRLPASCGYRSGDYLTIQGQNSDEAVARVMKRFSLMAGSVMSVRSNKEFLPTKPVAVEHFLRSRVELAAPISRRQLEILASFAQEDSAEHTQLTTMHEDVCYQRLLDQRYSIIDVLEEVPQLPLTFGVYIDLLLPLAPRVFSISSSPFETAKRSSKDSVIASITFDVFDSEAMSGHGTFHGVASSYLAGCVPGDSILCSIRPTKVPFQLPSTPETPIIMVAAGTGIAPMRAFCQERAAIHFAGQKLGPALLFFGCRHPEKDYLYRSEFEKWEKEGIVEVVPCFSRPDDGSKGRYVPDALWDQRERAWEMFEDGARIYTCGRAGRLGRSAASAWRRIWTEKTGNSETEALEWLDSVKHDRYISDIY</sequence>
<evidence type="ECO:0000256" key="22">
    <source>
        <dbReference type="SAM" id="MobiDB-lite"/>
    </source>
</evidence>
<keyword evidence="13 20" id="KW-0503">Monooxygenase</keyword>
<evidence type="ECO:0000313" key="26">
    <source>
        <dbReference type="Proteomes" id="UP001149079"/>
    </source>
</evidence>
<dbReference type="PRINTS" id="PR00371">
    <property type="entry name" value="FPNCR"/>
</dbReference>
<evidence type="ECO:0000256" key="20">
    <source>
        <dbReference type="PIRNR" id="PIRNR000209"/>
    </source>
</evidence>
<dbReference type="SUPFAM" id="SSF52343">
    <property type="entry name" value="Ferredoxin reductase-like, C-terminal NADP-linked domain"/>
    <property type="match status" value="1"/>
</dbReference>
<keyword evidence="8 20" id="KW-0274">FAD</keyword>
<comment type="catalytic activity">
    <reaction evidence="15 20">
        <text>2 oxidized [cytochrome P450] + NADPH = 2 reduced [cytochrome P450] + NADP(+) + H(+)</text>
        <dbReference type="Rhea" id="RHEA:24040"/>
        <dbReference type="Rhea" id="RHEA-COMP:14627"/>
        <dbReference type="Rhea" id="RHEA-COMP:14628"/>
        <dbReference type="ChEBI" id="CHEBI:15378"/>
        <dbReference type="ChEBI" id="CHEBI:55376"/>
        <dbReference type="ChEBI" id="CHEBI:57783"/>
        <dbReference type="ChEBI" id="CHEBI:58349"/>
        <dbReference type="ChEBI" id="CHEBI:60344"/>
        <dbReference type="EC" id="1.6.2.4"/>
    </reaction>
</comment>
<evidence type="ECO:0000256" key="15">
    <source>
        <dbReference type="ARBA" id="ARBA00049342"/>
    </source>
</evidence>
<evidence type="ECO:0000256" key="7">
    <source>
        <dbReference type="ARBA" id="ARBA00022723"/>
    </source>
</evidence>
<evidence type="ECO:0000256" key="19">
    <source>
        <dbReference type="ARBA" id="ARBA00052652"/>
    </source>
</evidence>
<dbReference type="GO" id="GO:0043386">
    <property type="term" value="P:mycotoxin biosynthetic process"/>
    <property type="evidence" value="ECO:0007669"/>
    <property type="project" value="UniProtKB-ARBA"/>
</dbReference>
<dbReference type="EC" id="1.6.2.4" evidence="20"/>
<dbReference type="GeneID" id="81407814"/>
<evidence type="ECO:0000256" key="4">
    <source>
        <dbReference type="ARBA" id="ARBA00022617"/>
    </source>
</evidence>
<dbReference type="InterPro" id="IPR036396">
    <property type="entry name" value="Cyt_P450_sf"/>
</dbReference>
<comment type="catalytic activity">
    <reaction evidence="18">
        <text>dodecanoate + reduced [NADPH--hemoprotein reductase] + O2 = 5-hydroxydodecanoate + oxidized [NADPH--hemoprotein reductase] + H2O + H(+)</text>
        <dbReference type="Rhea" id="RHEA:76723"/>
        <dbReference type="Rhea" id="RHEA-COMP:11964"/>
        <dbReference type="Rhea" id="RHEA-COMP:11965"/>
        <dbReference type="ChEBI" id="CHEBI:15377"/>
        <dbReference type="ChEBI" id="CHEBI:15378"/>
        <dbReference type="ChEBI" id="CHEBI:15379"/>
        <dbReference type="ChEBI" id="CHEBI:18262"/>
        <dbReference type="ChEBI" id="CHEBI:57618"/>
        <dbReference type="ChEBI" id="CHEBI:58210"/>
        <dbReference type="ChEBI" id="CHEBI:195418"/>
    </reaction>
    <physiologicalReaction direction="left-to-right" evidence="18">
        <dbReference type="Rhea" id="RHEA:76724"/>
    </physiologicalReaction>
</comment>